<gene>
    <name evidence="3 4" type="ORF">BBOV_I001070</name>
</gene>
<dbReference type="RefSeq" id="XP_001608768.1">
    <property type="nucleotide sequence ID" value="XM_001608718.1"/>
</dbReference>
<evidence type="ECO:0000313" key="5">
    <source>
        <dbReference type="Proteomes" id="UP000002173"/>
    </source>
</evidence>
<proteinExistence type="evidence at transcript level"/>
<evidence type="ECO:0000313" key="3">
    <source>
        <dbReference type="EMBL" id="BAN65693.1"/>
    </source>
</evidence>
<dbReference type="AlphaFoldDB" id="A7AXC7"/>
<protein>
    <submittedName>
        <fullName evidence="4">Uncharacterized protein</fullName>
    </submittedName>
</protein>
<dbReference type="Proteomes" id="UP000002173">
    <property type="component" value="Unassembled WGS sequence"/>
</dbReference>
<dbReference type="KEGG" id="bbo:BBOV_I001070"/>
<accession>A7AXC7</accession>
<feature type="signal peptide" evidence="2">
    <location>
        <begin position="1"/>
        <end position="19"/>
    </location>
</feature>
<reference evidence="5" key="4">
    <citation type="journal article" date="2020" name="Data Brief">
        <title>Transcriptome dataset of Babesia bovis life stages within vertebrate and invertebrate hosts.</title>
        <authorList>
            <person name="Ueti M.W."/>
            <person name="Johnson W.C."/>
            <person name="Kappmeyer L.S."/>
            <person name="Herndon D.R."/>
            <person name="Mousel M.R."/>
            <person name="Reif K.E."/>
            <person name="Taus N.S."/>
            <person name="Ifeonu O.O."/>
            <person name="Silva J.C."/>
            <person name="Suarez C.E."/>
            <person name="Brayton K.A."/>
        </authorList>
    </citation>
    <scope>NUCLEOTIDE SEQUENCE [LARGE SCALE GENOMIC DNA]</scope>
</reference>
<dbReference type="OMA" id="QLSPICE"/>
<feature type="chain" id="PRO_5010103454" evidence="2">
    <location>
        <begin position="20"/>
        <end position="173"/>
    </location>
</feature>
<organism evidence="4 5">
    <name type="scientific">Babesia bovis</name>
    <dbReference type="NCBI Taxonomy" id="5865"/>
    <lineage>
        <taxon>Eukaryota</taxon>
        <taxon>Sar</taxon>
        <taxon>Alveolata</taxon>
        <taxon>Apicomplexa</taxon>
        <taxon>Aconoidasida</taxon>
        <taxon>Piroplasmida</taxon>
        <taxon>Babesiidae</taxon>
        <taxon>Babesia</taxon>
    </lineage>
</organism>
<dbReference type="EMBL" id="AK441899">
    <property type="protein sequence ID" value="BAN65693.1"/>
    <property type="molecule type" value="mRNA"/>
</dbReference>
<evidence type="ECO:0000256" key="1">
    <source>
        <dbReference type="SAM" id="MobiDB-lite"/>
    </source>
</evidence>
<dbReference type="EMBL" id="AAXT01000006">
    <property type="protein sequence ID" value="EDO05200.1"/>
    <property type="molecule type" value="Genomic_DNA"/>
</dbReference>
<name>A7AXC7_BABBO</name>
<reference evidence="4" key="2">
    <citation type="submission" date="2007-08" db="EMBL/GenBank/DDBJ databases">
        <authorList>
            <person name="Nene V."/>
        </authorList>
    </citation>
    <scope>NUCLEOTIDE SEQUENCE</scope>
    <source>
        <strain evidence="4">T2Bo</strain>
    </source>
</reference>
<reference evidence="3" key="3">
    <citation type="journal article" date="2014" name="BMC Genomics">
        <title>The Babesia bovis gene and promoter model: an update from full-length EST analysis.</title>
        <authorList>
            <person name="Yamagishi J."/>
            <person name="Wakaguri H."/>
            <person name="Yokoyama N."/>
            <person name="Yamashita R."/>
            <person name="Suzuki Y."/>
            <person name="Xuan X."/>
            <person name="Igarashi I."/>
        </authorList>
    </citation>
    <scope>NUCLEOTIDE SEQUENCE</scope>
    <source>
        <strain evidence="3">Texas</strain>
    </source>
</reference>
<dbReference type="GeneID" id="5476851"/>
<evidence type="ECO:0000313" key="4">
    <source>
        <dbReference type="EMBL" id="EDO05200.1"/>
    </source>
</evidence>
<reference evidence="4 5" key="1">
    <citation type="journal article" date="2007" name="PLoS Pathog.">
        <title>Genome sequence of Babesia bovis and comparative analysis of apicomplexan hemoprotozoa.</title>
        <authorList>
            <person name="Brayton K.A."/>
            <person name="Lau A.O.T."/>
            <person name="Herndon D.R."/>
            <person name="Hannick L."/>
            <person name="Kappmeyer L.S."/>
            <person name="Berens S.J."/>
            <person name="Bidwell S.L."/>
            <person name="Brown W.C."/>
            <person name="Crabtree J."/>
            <person name="Fadrosh D."/>
            <person name="Feldblum T."/>
            <person name="Forberger H.A."/>
            <person name="Haas B.J."/>
            <person name="Howell J.M."/>
            <person name="Khouri H."/>
            <person name="Koo H."/>
            <person name="Mann D.J."/>
            <person name="Norimine J."/>
            <person name="Paulsen I.T."/>
            <person name="Radune D."/>
            <person name="Ren Q."/>
            <person name="Smith R.K. Jr."/>
            <person name="Suarez C.E."/>
            <person name="White O."/>
            <person name="Wortman J.R."/>
            <person name="Knowles D.P. Jr."/>
            <person name="McElwain T.F."/>
            <person name="Nene V.M."/>
        </authorList>
    </citation>
    <scope>NUCLEOTIDE SEQUENCE [LARGE SCALE GENOMIC DNA]</scope>
    <source>
        <strain evidence="4">T2Bo</strain>
    </source>
</reference>
<keyword evidence="2" id="KW-0732">Signal</keyword>
<evidence type="ECO:0000256" key="2">
    <source>
        <dbReference type="SAM" id="SignalP"/>
    </source>
</evidence>
<feature type="region of interest" description="Disordered" evidence="1">
    <location>
        <begin position="28"/>
        <end position="65"/>
    </location>
</feature>
<keyword evidence="5" id="KW-1185">Reference proteome</keyword>
<sequence>MLLYTIFSSSIIILLRVNAANVDVLREGGKSKSSLPDGSISEGSVTSKSEPKDKRLVEPNSFSDPVECPSHSIDADDLYKERYHDLDKFDRFTYRLWKRLFRTGSGMSRGVWNAICGMGDGFLSMCNTLKNTFPNAKMKNPYTYGDYEEEFDVSLDKETSDYLQKQLESKDWH</sequence>
<feature type="compositionally biased region" description="Polar residues" evidence="1">
    <location>
        <begin position="31"/>
        <end position="48"/>
    </location>
</feature>
<reference evidence="5" key="5">
    <citation type="journal article" date="2021" name="Int. J. Parasitol.">
        <title>Comparative analysis of gene expression between Babesia bovis blood stages and kinetes allowed by improved genome annotation.</title>
        <authorList>
            <person name="Ueti M.W."/>
            <person name="Johnson W.C."/>
            <person name="Kappmeyer L.S."/>
            <person name="Herndon D.R."/>
            <person name="Mousel M.R."/>
            <person name="Reif K.E."/>
            <person name="Taus N.S."/>
            <person name="Ifeonu O.O."/>
            <person name="Silva J.C."/>
            <person name="Suarez C.E."/>
            <person name="Brayton K.A."/>
        </authorList>
    </citation>
    <scope>NUCLEOTIDE SEQUENCE [LARGE SCALE GENOMIC DNA]</scope>
</reference>
<dbReference type="VEuPathDB" id="PiroplasmaDB:BBOV_I001070"/>